<dbReference type="InterPro" id="IPR017937">
    <property type="entry name" value="Thioredoxin_CS"/>
</dbReference>
<dbReference type="PANTHER" id="PTHR45663">
    <property type="entry name" value="GEO12009P1"/>
    <property type="match status" value="1"/>
</dbReference>
<dbReference type="EMBL" id="JACCHU010000001">
    <property type="protein sequence ID" value="NYT52046.1"/>
    <property type="molecule type" value="Genomic_DNA"/>
</dbReference>
<evidence type="ECO:0000256" key="8">
    <source>
        <dbReference type="PIRSR" id="PIRSR000077-1"/>
    </source>
</evidence>
<keyword evidence="3" id="KW-0249">Electron transport</keyword>
<dbReference type="PIRSF" id="PIRSF000077">
    <property type="entry name" value="Thioredoxin"/>
    <property type="match status" value="1"/>
</dbReference>
<dbReference type="InterPro" id="IPR036249">
    <property type="entry name" value="Thioredoxin-like_sf"/>
</dbReference>
<organism evidence="11 12">
    <name type="scientific">Candidatus Vesicomyosocius endoextente</name>
    <dbReference type="NCBI Taxonomy" id="2738853"/>
    <lineage>
        <taxon>Bacteria</taxon>
        <taxon>Pseudomonadati</taxon>
        <taxon>Pseudomonadota</taxon>
        <taxon>Gammaproteobacteria</taxon>
        <taxon>Candidatus Pseudothioglobaceae</taxon>
        <taxon>Candidatus Vesicomyidisocius</taxon>
    </lineage>
</organism>
<dbReference type="PROSITE" id="PS51352">
    <property type="entry name" value="THIOREDOXIN_2"/>
    <property type="match status" value="1"/>
</dbReference>
<sequence length="119" mass="13649">MAILELNLSNFDETIQNNDIVVLDFWAPWCGPCKQFAPTYDEVSNKVDNVIFAKINTEDEQKLASKFQIRSIPTLMIFREQIEVFSQPGAMSGSNLEDVITKAKAFDMNKIREETKKKK</sequence>
<evidence type="ECO:0000256" key="4">
    <source>
        <dbReference type="ARBA" id="ARBA00023157"/>
    </source>
</evidence>
<evidence type="ECO:0000256" key="5">
    <source>
        <dbReference type="ARBA" id="ARBA00023284"/>
    </source>
</evidence>
<evidence type="ECO:0000313" key="11">
    <source>
        <dbReference type="EMBL" id="NYT52046.1"/>
    </source>
</evidence>
<dbReference type="Pfam" id="PF00085">
    <property type="entry name" value="Thioredoxin"/>
    <property type="match status" value="1"/>
</dbReference>
<dbReference type="CDD" id="cd02947">
    <property type="entry name" value="TRX_family"/>
    <property type="match status" value="1"/>
</dbReference>
<evidence type="ECO:0000256" key="7">
    <source>
        <dbReference type="PIRNR" id="PIRNR000077"/>
    </source>
</evidence>
<gene>
    <name evidence="11" type="primary">trxA</name>
    <name evidence="11" type="ORF">H0A74_00425</name>
</gene>
<keyword evidence="2" id="KW-0813">Transport</keyword>
<dbReference type="SUPFAM" id="SSF52833">
    <property type="entry name" value="Thioredoxin-like"/>
    <property type="match status" value="1"/>
</dbReference>
<proteinExistence type="inferred from homology"/>
<dbReference type="InterPro" id="IPR005746">
    <property type="entry name" value="Thioredoxin"/>
</dbReference>
<keyword evidence="5 9" id="KW-0676">Redox-active center</keyword>
<dbReference type="Gene3D" id="3.40.30.10">
    <property type="entry name" value="Glutaredoxin"/>
    <property type="match status" value="1"/>
</dbReference>
<protein>
    <recommendedName>
        <fullName evidence="6 7">Thioredoxin</fullName>
    </recommendedName>
</protein>
<evidence type="ECO:0000259" key="10">
    <source>
        <dbReference type="PROSITE" id="PS51352"/>
    </source>
</evidence>
<feature type="site" description="Deprotonates C-terminal active site Cys" evidence="8">
    <location>
        <position position="24"/>
    </location>
</feature>
<feature type="site" description="Contributes to redox potential value" evidence="8">
    <location>
        <position position="31"/>
    </location>
</feature>
<accession>A0A853GB99</accession>
<feature type="domain" description="Thioredoxin" evidence="10">
    <location>
        <begin position="1"/>
        <end position="105"/>
    </location>
</feature>
<feature type="site" description="Contributes to redox potential value" evidence="8">
    <location>
        <position position="32"/>
    </location>
</feature>
<dbReference type="PROSITE" id="PS00194">
    <property type="entry name" value="THIOREDOXIN_1"/>
    <property type="match status" value="1"/>
</dbReference>
<feature type="disulfide bond" description="Redox-active" evidence="9">
    <location>
        <begin position="30"/>
        <end position="33"/>
    </location>
</feature>
<dbReference type="PANTHER" id="PTHR45663:SF40">
    <property type="entry name" value="THIOREDOXIN 2"/>
    <property type="match status" value="1"/>
</dbReference>
<dbReference type="GO" id="GO:0015035">
    <property type="term" value="F:protein-disulfide reductase activity"/>
    <property type="evidence" value="ECO:0007669"/>
    <property type="project" value="UniProtKB-UniRule"/>
</dbReference>
<dbReference type="GO" id="GO:0005829">
    <property type="term" value="C:cytosol"/>
    <property type="evidence" value="ECO:0007669"/>
    <property type="project" value="TreeGrafter"/>
</dbReference>
<dbReference type="Proteomes" id="UP000525329">
    <property type="component" value="Unassembled WGS sequence"/>
</dbReference>
<evidence type="ECO:0000256" key="6">
    <source>
        <dbReference type="NCBIfam" id="TIGR01068"/>
    </source>
</evidence>
<dbReference type="PRINTS" id="PR00421">
    <property type="entry name" value="THIOREDOXIN"/>
</dbReference>
<reference evidence="11 12" key="1">
    <citation type="submission" date="2020-05" db="EMBL/GenBank/DDBJ databases">
        <title>Horizontal transmission and recombination maintain forever young bacterial symbiont genomes.</title>
        <authorList>
            <person name="Russell S.L."/>
            <person name="Pepper-Tunick E."/>
            <person name="Svedberg J."/>
            <person name="Byrne A."/>
            <person name="Ruelas Castillo J."/>
            <person name="Vollmers C."/>
            <person name="Beinart R.A."/>
            <person name="Corbett-Detig R."/>
        </authorList>
    </citation>
    <scope>NUCLEOTIDE SEQUENCE [LARGE SCALE GENOMIC DNA]</scope>
    <source>
        <strain evidence="11">Monterey_2004</strain>
    </source>
</reference>
<feature type="active site" description="Nucleophile" evidence="8">
    <location>
        <position position="33"/>
    </location>
</feature>
<evidence type="ECO:0000256" key="3">
    <source>
        <dbReference type="ARBA" id="ARBA00022982"/>
    </source>
</evidence>
<dbReference type="AlphaFoldDB" id="A0A853GB99"/>
<keyword evidence="4 9" id="KW-1015">Disulfide bond</keyword>
<dbReference type="InterPro" id="IPR013766">
    <property type="entry name" value="Thioredoxin_domain"/>
</dbReference>
<comment type="similarity">
    <text evidence="1 7">Belongs to the thioredoxin family.</text>
</comment>
<comment type="caution">
    <text evidence="11">The sequence shown here is derived from an EMBL/GenBank/DDBJ whole genome shotgun (WGS) entry which is preliminary data.</text>
</comment>
<dbReference type="NCBIfam" id="TIGR01068">
    <property type="entry name" value="thioredoxin"/>
    <property type="match status" value="1"/>
</dbReference>
<evidence type="ECO:0000313" key="12">
    <source>
        <dbReference type="Proteomes" id="UP000525329"/>
    </source>
</evidence>
<evidence type="ECO:0000256" key="9">
    <source>
        <dbReference type="PIRSR" id="PIRSR000077-4"/>
    </source>
</evidence>
<evidence type="ECO:0000256" key="1">
    <source>
        <dbReference type="ARBA" id="ARBA00008987"/>
    </source>
</evidence>
<feature type="active site" description="Nucleophile" evidence="8">
    <location>
        <position position="30"/>
    </location>
</feature>
<evidence type="ECO:0000256" key="2">
    <source>
        <dbReference type="ARBA" id="ARBA00022448"/>
    </source>
</evidence>
<name>A0A853GB99_9GAMM</name>